<evidence type="ECO:0000313" key="2">
    <source>
        <dbReference type="Proteomes" id="UP000765509"/>
    </source>
</evidence>
<reference evidence="1" key="1">
    <citation type="submission" date="2021-03" db="EMBL/GenBank/DDBJ databases">
        <title>Draft genome sequence of rust myrtle Austropuccinia psidii MF-1, a brazilian biotype.</title>
        <authorList>
            <person name="Quecine M.C."/>
            <person name="Pachon D.M.R."/>
            <person name="Bonatelli M.L."/>
            <person name="Correr F.H."/>
            <person name="Franceschini L.M."/>
            <person name="Leite T.F."/>
            <person name="Margarido G.R.A."/>
            <person name="Almeida C.A."/>
            <person name="Ferrarezi J.A."/>
            <person name="Labate C.A."/>
        </authorList>
    </citation>
    <scope>NUCLEOTIDE SEQUENCE</scope>
    <source>
        <strain evidence="1">MF-1</strain>
    </source>
</reference>
<name>A0A9Q3ES57_9BASI</name>
<sequence>MEPDFKEGDQVLVSTLKFNKLKGPKKMRYSFLRSFTIIKLIGRSAVEFRYTEKFSRKHPVFPVSLVKTYIQTGEDRFPSRTRPKPNKT</sequence>
<gene>
    <name evidence="1" type="ORF">O181_065784</name>
</gene>
<organism evidence="1 2">
    <name type="scientific">Austropuccinia psidii MF-1</name>
    <dbReference type="NCBI Taxonomy" id="1389203"/>
    <lineage>
        <taxon>Eukaryota</taxon>
        <taxon>Fungi</taxon>
        <taxon>Dikarya</taxon>
        <taxon>Basidiomycota</taxon>
        <taxon>Pucciniomycotina</taxon>
        <taxon>Pucciniomycetes</taxon>
        <taxon>Pucciniales</taxon>
        <taxon>Sphaerophragmiaceae</taxon>
        <taxon>Austropuccinia</taxon>
    </lineage>
</organism>
<proteinExistence type="predicted"/>
<evidence type="ECO:0000313" key="1">
    <source>
        <dbReference type="EMBL" id="MBW0526069.1"/>
    </source>
</evidence>
<dbReference type="OrthoDB" id="2447315at2759"/>
<protein>
    <submittedName>
        <fullName evidence="1">Uncharacterized protein</fullName>
    </submittedName>
</protein>
<keyword evidence="2" id="KW-1185">Reference proteome</keyword>
<accession>A0A9Q3ES57</accession>
<dbReference type="AlphaFoldDB" id="A0A9Q3ES57"/>
<comment type="caution">
    <text evidence="1">The sequence shown here is derived from an EMBL/GenBank/DDBJ whole genome shotgun (WGS) entry which is preliminary data.</text>
</comment>
<dbReference type="EMBL" id="AVOT02032324">
    <property type="protein sequence ID" value="MBW0526069.1"/>
    <property type="molecule type" value="Genomic_DNA"/>
</dbReference>
<dbReference type="Proteomes" id="UP000765509">
    <property type="component" value="Unassembled WGS sequence"/>
</dbReference>